<dbReference type="SUPFAM" id="SSF51905">
    <property type="entry name" value="FAD/NAD(P)-binding domain"/>
    <property type="match status" value="1"/>
</dbReference>
<evidence type="ECO:0000313" key="9">
    <source>
        <dbReference type="Proteomes" id="UP000815677"/>
    </source>
</evidence>
<keyword evidence="4" id="KW-0560">Oxidoreductase</keyword>
<dbReference type="PANTHER" id="PTHR43004">
    <property type="entry name" value="TRK SYSTEM POTASSIUM UPTAKE PROTEIN"/>
    <property type="match status" value="1"/>
</dbReference>
<protein>
    <recommendedName>
        <fullName evidence="10">FAD-binding domain-containing protein</fullName>
    </recommendedName>
</protein>
<evidence type="ECO:0000256" key="4">
    <source>
        <dbReference type="ARBA" id="ARBA00023002"/>
    </source>
</evidence>
<feature type="domain" description="Phenol hydroxylase-like C-terminal dimerisation" evidence="7">
    <location>
        <begin position="522"/>
        <end position="565"/>
    </location>
</feature>
<evidence type="ECO:0000256" key="2">
    <source>
        <dbReference type="ARBA" id="ARBA00022630"/>
    </source>
</evidence>
<comment type="cofactor">
    <cofactor evidence="1">
        <name>FAD</name>
        <dbReference type="ChEBI" id="CHEBI:57692"/>
    </cofactor>
</comment>
<keyword evidence="5" id="KW-0812">Transmembrane</keyword>
<proteinExistence type="predicted"/>
<gene>
    <name evidence="8" type="ORF">MCHLO_02754</name>
</gene>
<keyword evidence="3" id="KW-0274">FAD</keyword>
<dbReference type="Pfam" id="PF07976">
    <property type="entry name" value="Phe_hydrox_dim"/>
    <property type="match status" value="1"/>
</dbReference>
<evidence type="ECO:0000313" key="8">
    <source>
        <dbReference type="EMBL" id="GAT45163.1"/>
    </source>
</evidence>
<evidence type="ECO:0008006" key="10">
    <source>
        <dbReference type="Google" id="ProtNLM"/>
    </source>
</evidence>
<organism evidence="8 9">
    <name type="scientific">Mycena chlorophos</name>
    <name type="common">Agaric fungus</name>
    <name type="synonym">Agaricus chlorophos</name>
    <dbReference type="NCBI Taxonomy" id="658473"/>
    <lineage>
        <taxon>Eukaryota</taxon>
        <taxon>Fungi</taxon>
        <taxon>Dikarya</taxon>
        <taxon>Basidiomycota</taxon>
        <taxon>Agaricomycotina</taxon>
        <taxon>Agaricomycetes</taxon>
        <taxon>Agaricomycetidae</taxon>
        <taxon>Agaricales</taxon>
        <taxon>Marasmiineae</taxon>
        <taxon>Mycenaceae</taxon>
        <taxon>Mycena</taxon>
    </lineage>
</organism>
<dbReference type="Proteomes" id="UP000815677">
    <property type="component" value="Unassembled WGS sequence"/>
</dbReference>
<keyword evidence="9" id="KW-1185">Reference proteome</keyword>
<keyword evidence="5" id="KW-0472">Membrane</keyword>
<keyword evidence="2" id="KW-0285">Flavoprotein</keyword>
<evidence type="ECO:0000256" key="1">
    <source>
        <dbReference type="ARBA" id="ARBA00001974"/>
    </source>
</evidence>
<dbReference type="InterPro" id="IPR012941">
    <property type="entry name" value="Phe_hydrox_C_dim_dom"/>
</dbReference>
<keyword evidence="5" id="KW-1133">Transmembrane helix</keyword>
<dbReference type="Gene3D" id="3.50.50.60">
    <property type="entry name" value="FAD/NAD(P)-binding domain"/>
    <property type="match status" value="1"/>
</dbReference>
<dbReference type="EMBL" id="DF840861">
    <property type="protein sequence ID" value="GAT45163.1"/>
    <property type="molecule type" value="Genomic_DNA"/>
</dbReference>
<evidence type="ECO:0000259" key="7">
    <source>
        <dbReference type="Pfam" id="PF07976"/>
    </source>
</evidence>
<dbReference type="InterPro" id="IPR002938">
    <property type="entry name" value="FAD-bd"/>
</dbReference>
<sequence>MSGNPSVLIAGAGPTGLVLALILLKSGISVRIIDKELTHRVGSKGSGIQPRTLELYVQLGIYDKLCDLGAVIPPIAVYKPGQRQPFKEGRLAEIVEPTPGTPYPNALNVPQDKHEAVLRAELVAHGVSVELGTELRDFEQSEEYVLATLVKHSADGAETTETAPFEWLVGADGAHSVVRKKLGLSFLADVKAEQDMAIGDIEVDGVERGRWHMWSSPGKTMLLRSSHPNSNMFMFAYTTDMKDSQSELPASGLTRAQFIDVFYGMTQLTPAEIQFGKDTWMSRYRPNIRMVDSMRKGRVFLAGDAAHCHSPAGGQGLNSSVQDAGNLAWKLALVQKRLAPASLLDTYTEERIRVIAHMLSLTTELYQKTMDTFKLQQQDKDNDAFVLGQRGREMSMLGINYRGSSIISDTNVAGSGPAAAYDSEAYMHAVARPTYRAPDAPGLKLEGSTGTRSLFDIFDVTKHTVLVFASSGSKELDAILELVASLPEGAAQAVRILPAGSLLESSESQSRKLELTLIDALGHAYKEYGASNTAVSVVVVRPDGVVGAIERDVDGLKGYFRKVMSISA</sequence>
<dbReference type="PRINTS" id="PR00420">
    <property type="entry name" value="RNGMNOXGNASE"/>
</dbReference>
<name>A0ABQ0L1X3_MYCCL</name>
<dbReference type="Pfam" id="PF01494">
    <property type="entry name" value="FAD_binding_3"/>
    <property type="match status" value="1"/>
</dbReference>
<dbReference type="Gene3D" id="3.30.70.2450">
    <property type="match status" value="1"/>
</dbReference>
<evidence type="ECO:0000259" key="6">
    <source>
        <dbReference type="Pfam" id="PF01494"/>
    </source>
</evidence>
<dbReference type="PANTHER" id="PTHR43004:SF19">
    <property type="entry name" value="BINDING MONOOXYGENASE, PUTATIVE (JCVI)-RELATED"/>
    <property type="match status" value="1"/>
</dbReference>
<evidence type="ECO:0000256" key="5">
    <source>
        <dbReference type="SAM" id="Phobius"/>
    </source>
</evidence>
<reference evidence="8" key="1">
    <citation type="submission" date="2014-09" db="EMBL/GenBank/DDBJ databases">
        <title>Genome sequence of the luminous mushroom Mycena chlorophos for searching fungal bioluminescence genes.</title>
        <authorList>
            <person name="Tanaka Y."/>
            <person name="Kasuga D."/>
            <person name="Oba Y."/>
            <person name="Hase S."/>
            <person name="Sato K."/>
            <person name="Oba Y."/>
            <person name="Sakakibara Y."/>
        </authorList>
    </citation>
    <scope>NUCLEOTIDE SEQUENCE</scope>
</reference>
<feature type="transmembrane region" description="Helical" evidence="5">
    <location>
        <begin position="6"/>
        <end position="24"/>
    </location>
</feature>
<accession>A0ABQ0L1X3</accession>
<dbReference type="InterPro" id="IPR050641">
    <property type="entry name" value="RIFMO-like"/>
</dbReference>
<feature type="domain" description="FAD-binding" evidence="6">
    <location>
        <begin position="6"/>
        <end position="359"/>
    </location>
</feature>
<evidence type="ECO:0000256" key="3">
    <source>
        <dbReference type="ARBA" id="ARBA00022827"/>
    </source>
</evidence>
<dbReference type="Gene3D" id="3.40.30.120">
    <property type="match status" value="1"/>
</dbReference>
<dbReference type="InterPro" id="IPR036188">
    <property type="entry name" value="FAD/NAD-bd_sf"/>
</dbReference>